<organism evidence="2 3">
    <name type="scientific">Leptidea sinapis</name>
    <dbReference type="NCBI Taxonomy" id="189913"/>
    <lineage>
        <taxon>Eukaryota</taxon>
        <taxon>Metazoa</taxon>
        <taxon>Ecdysozoa</taxon>
        <taxon>Arthropoda</taxon>
        <taxon>Hexapoda</taxon>
        <taxon>Insecta</taxon>
        <taxon>Pterygota</taxon>
        <taxon>Neoptera</taxon>
        <taxon>Endopterygota</taxon>
        <taxon>Lepidoptera</taxon>
        <taxon>Glossata</taxon>
        <taxon>Ditrysia</taxon>
        <taxon>Papilionoidea</taxon>
        <taxon>Pieridae</taxon>
        <taxon>Dismorphiinae</taxon>
        <taxon>Leptidea</taxon>
    </lineage>
</organism>
<evidence type="ECO:0000313" key="3">
    <source>
        <dbReference type="Proteomes" id="UP000324832"/>
    </source>
</evidence>
<name>A0A5E4R6F8_9NEOP</name>
<dbReference type="Proteomes" id="UP000324832">
    <property type="component" value="Unassembled WGS sequence"/>
</dbReference>
<reference evidence="2 3" key="1">
    <citation type="submission" date="2017-07" db="EMBL/GenBank/DDBJ databases">
        <authorList>
            <person name="Talla V."/>
            <person name="Backstrom N."/>
        </authorList>
    </citation>
    <scope>NUCLEOTIDE SEQUENCE [LARGE SCALE GENOMIC DNA]</scope>
</reference>
<dbReference type="EMBL" id="FZQP02007036">
    <property type="protein sequence ID" value="VVD05891.1"/>
    <property type="molecule type" value="Genomic_DNA"/>
</dbReference>
<accession>A0A5E4R6F8</accession>
<dbReference type="AlphaFoldDB" id="A0A5E4R6F8"/>
<sequence length="84" mass="9102">MADCCYLLAQSCSYCLTVLTVKESFRNTATGDEDCHVTKKLAGDEPILRSFLKAIEKVKDSLLPPVGLPTSPANPALPKNLDSF</sequence>
<proteinExistence type="predicted"/>
<gene>
    <name evidence="2" type="ORF">LSINAPIS_LOCUS15345</name>
</gene>
<keyword evidence="3" id="KW-1185">Reference proteome</keyword>
<evidence type="ECO:0000313" key="2">
    <source>
        <dbReference type="EMBL" id="VVD05891.1"/>
    </source>
</evidence>
<evidence type="ECO:0000256" key="1">
    <source>
        <dbReference type="SAM" id="MobiDB-lite"/>
    </source>
</evidence>
<protein>
    <submittedName>
        <fullName evidence="2">Uncharacterized protein</fullName>
    </submittedName>
</protein>
<feature type="region of interest" description="Disordered" evidence="1">
    <location>
        <begin position="65"/>
        <end position="84"/>
    </location>
</feature>